<sequence>MNITIFGANGGIGKFVTKLAIDKGHNVTAVLRPNSKMIEKMRMDVIYAELHQQDQINKAIENADVIINAIGPSLDMSRKLKGTPIADGLQNIISAMNKQNRKRLIIIGTPTLTSKEDKNHITTILPKVMAKILYPNAYREMKKMEKIIYVSNIDWTVVRFINPNLKTNGNGYDYVFGDKNGKLSISRYNIANFIVEESMQDKFIKRMPIVFNK</sequence>
<dbReference type="GO" id="GO:0004074">
    <property type="term" value="F:biliverdin reductase [NAD(P)H] activity"/>
    <property type="evidence" value="ECO:0007669"/>
    <property type="project" value="TreeGrafter"/>
</dbReference>
<evidence type="ECO:0000313" key="11">
    <source>
        <dbReference type="Proteomes" id="UP000467536"/>
    </source>
</evidence>
<gene>
    <name evidence="3" type="ORF">BB997_10555</name>
    <name evidence="4" type="ORF">CW845_11885</name>
    <name evidence="8" type="ORF">DCK61_00600</name>
    <name evidence="5" type="ORF">FV747_10465</name>
    <name evidence="6" type="ORF">GHH22_10395</name>
    <name evidence="7" type="ORF">GYR60_05090</name>
    <name evidence="2" type="ORF">Y261_10575</name>
</gene>
<dbReference type="RefSeq" id="WP_003728159.1">
    <property type="nucleotide sequence ID" value="NZ_CAJNOY010000010.1"/>
</dbReference>
<proteinExistence type="predicted"/>
<dbReference type="InterPro" id="IPR016040">
    <property type="entry name" value="NAD(P)-bd_dom"/>
</dbReference>
<evidence type="ECO:0000313" key="12">
    <source>
        <dbReference type="Proteomes" id="UP000478682"/>
    </source>
</evidence>
<dbReference type="InterPro" id="IPR036291">
    <property type="entry name" value="NAD(P)-bd_dom_sf"/>
</dbReference>
<evidence type="ECO:0000313" key="9">
    <source>
        <dbReference type="Proteomes" id="UP000336166"/>
    </source>
</evidence>
<reference evidence="5 11" key="5">
    <citation type="submission" date="2019-08" db="EMBL/GenBank/DDBJ databases">
        <authorList>
            <person name="Ashton P.M."/>
            <person name="Dallman T."/>
            <person name="Nair S."/>
            <person name="De Pinna E."/>
            <person name="Peters T."/>
            <person name="Grant K."/>
        </authorList>
    </citation>
    <scope>NUCLEOTIDE SEQUENCE [LARGE SCALE GENOMIC DNA]</scope>
    <source>
        <strain evidence="5 11">788324</strain>
    </source>
</reference>
<reference evidence="4 13" key="4">
    <citation type="submission" date="2019-04" db="EMBL/GenBank/DDBJ databases">
        <authorList>
            <consortium name="GenomeTrakr network: Whole genome sequencing for foodborne pathogen traceback"/>
        </authorList>
    </citation>
    <scope>NUCLEOTIDE SEQUENCE [LARGE SCALE GENOMIC DNA]</scope>
    <source>
        <strain evidence="4 13">CFSAN072474</strain>
    </source>
</reference>
<evidence type="ECO:0000313" key="6">
    <source>
        <dbReference type="EMBL" id="HAA8053565.1"/>
    </source>
</evidence>
<organism evidence="6">
    <name type="scientific">Listeria monocytogenes</name>
    <dbReference type="NCBI Taxonomy" id="1639"/>
    <lineage>
        <taxon>Bacteria</taxon>
        <taxon>Bacillati</taxon>
        <taxon>Bacillota</taxon>
        <taxon>Bacilli</taxon>
        <taxon>Bacillales</taxon>
        <taxon>Listeriaceae</taxon>
        <taxon>Listeria</taxon>
    </lineage>
</organism>
<dbReference type="Proteomes" id="UP000522199">
    <property type="component" value="Unassembled WGS sequence"/>
</dbReference>
<dbReference type="EMBL" id="DAAEEB010000006">
    <property type="protein sequence ID" value="HAA8053565.1"/>
    <property type="molecule type" value="Genomic_DNA"/>
</dbReference>
<evidence type="ECO:0000313" key="4">
    <source>
        <dbReference type="EMBL" id="EAG9388186.1"/>
    </source>
</evidence>
<dbReference type="EMBL" id="AANEHK010000009">
    <property type="protein sequence ID" value="EDO0986411.1"/>
    <property type="molecule type" value="Genomic_DNA"/>
</dbReference>
<dbReference type="Proteomes" id="UP000840197">
    <property type="component" value="Unassembled WGS sequence"/>
</dbReference>
<dbReference type="Proteomes" id="UP000478682">
    <property type="component" value="Unassembled WGS sequence"/>
</dbReference>
<dbReference type="Proteomes" id="UP000467536">
    <property type="component" value="Unassembled WGS sequence"/>
</dbReference>
<dbReference type="InterPro" id="IPR051606">
    <property type="entry name" value="Polyketide_Oxido-like"/>
</dbReference>
<accession>A0A2Z5C0I9</accession>
<reference evidence="8 10" key="2">
    <citation type="submission" date="2018-04" db="EMBL/GenBank/DDBJ databases">
        <title>Genome Analysis of a Prevalent Clone of Listeria monocytogenes Sequence Type 87 in China.</title>
        <authorList>
            <person name="Wang Y."/>
        </authorList>
    </citation>
    <scope>NUCLEOTIDE SEQUENCE [LARGE SCALE GENOMIC DNA]</scope>
    <source>
        <strain evidence="8 10">ICDC_LM1523</strain>
    </source>
</reference>
<dbReference type="AlphaFoldDB" id="A0A2Z5C0I9"/>
<dbReference type="Proteomes" id="UP000336166">
    <property type="component" value="Unassembled WGS sequence"/>
</dbReference>
<name>A0A2Z5C0I9_LISMN</name>
<dbReference type="SUPFAM" id="SSF51735">
    <property type="entry name" value="NAD(P)-binding Rossmann-fold domains"/>
    <property type="match status" value="1"/>
</dbReference>
<evidence type="ECO:0000313" key="14">
    <source>
        <dbReference type="Proteomes" id="UP000840197"/>
    </source>
</evidence>
<dbReference type="EMBL" id="AAAREG010000008">
    <property type="protein sequence ID" value="EAE2354790.1"/>
    <property type="molecule type" value="Genomic_DNA"/>
</dbReference>
<evidence type="ECO:0000259" key="1">
    <source>
        <dbReference type="Pfam" id="PF13460"/>
    </source>
</evidence>
<evidence type="ECO:0000313" key="5">
    <source>
        <dbReference type="EMBL" id="EDO0986411.1"/>
    </source>
</evidence>
<reference evidence="6" key="6">
    <citation type="submission" date="2019-10" db="EMBL/GenBank/DDBJ databases">
        <authorList>
            <consortium name="NCBI Pathogen Detection Project"/>
        </authorList>
    </citation>
    <scope>NUCLEOTIDE SEQUENCE</scope>
    <source>
        <strain evidence="6">09CEB371LM</strain>
        <strain evidence="7">CFIAFB20130012</strain>
    </source>
</reference>
<evidence type="ECO:0000313" key="7">
    <source>
        <dbReference type="EMBL" id="HAB8397889.1"/>
    </source>
</evidence>
<evidence type="ECO:0000313" key="2">
    <source>
        <dbReference type="EMBL" id="EAE2354790.1"/>
    </source>
</evidence>
<dbReference type="Pfam" id="PF13460">
    <property type="entry name" value="NAD_binding_10"/>
    <property type="match status" value="1"/>
</dbReference>
<dbReference type="EMBL" id="AABATR010000005">
    <property type="protein sequence ID" value="EAG1894048.1"/>
    <property type="molecule type" value="Genomic_DNA"/>
</dbReference>
<reference evidence="9 12" key="3">
    <citation type="submission" date="2018-06" db="EMBL/GenBank/DDBJ databases">
        <authorList>
            <consortium name="PulseNet: The National Subtyping Network for Foodborne Disease Surveillance"/>
            <person name="Tarr C.L."/>
            <person name="Trees E."/>
            <person name="Katz L.S."/>
            <person name="Carleton-Romer H.A."/>
            <person name="Stroika S."/>
            <person name="Kucerova Z."/>
            <person name="Roache K.F."/>
            <person name="Sabol A.L."/>
            <person name="Besser J."/>
            <person name="Gerner-Smidt P."/>
        </authorList>
    </citation>
    <scope>NUCLEOTIDE SEQUENCE [LARGE SCALE GENOMIC DNA]</scope>
    <source>
        <strain evidence="2 9">PNUSAL000134</strain>
        <strain evidence="3 12">PNUSAL002298</strain>
    </source>
</reference>
<dbReference type="EMBL" id="AABEKY010000006">
    <property type="protein sequence ID" value="EAG9388186.1"/>
    <property type="molecule type" value="Genomic_DNA"/>
</dbReference>
<comment type="caution">
    <text evidence="6">The sequence shown here is derived from an EMBL/GenBank/DDBJ whole genome shotgun (WGS) entry which is preliminary data.</text>
</comment>
<dbReference type="Gene3D" id="3.40.50.720">
    <property type="entry name" value="NAD(P)-binding Rossmann-like Domain"/>
    <property type="match status" value="1"/>
</dbReference>
<dbReference type="PANTHER" id="PTHR43355">
    <property type="entry name" value="FLAVIN REDUCTASE (NADPH)"/>
    <property type="match status" value="1"/>
</dbReference>
<evidence type="ECO:0000313" key="10">
    <source>
        <dbReference type="Proteomes" id="UP000460224"/>
    </source>
</evidence>
<dbReference type="Proteomes" id="UP000840039">
    <property type="component" value="Unassembled WGS sequence"/>
</dbReference>
<evidence type="ECO:0000313" key="3">
    <source>
        <dbReference type="EMBL" id="EAG1894048.1"/>
    </source>
</evidence>
<dbReference type="GO" id="GO:0042602">
    <property type="term" value="F:riboflavin reductase (NADPH) activity"/>
    <property type="evidence" value="ECO:0007669"/>
    <property type="project" value="TreeGrafter"/>
</dbReference>
<reference evidence="6 14" key="1">
    <citation type="journal article" date="2018" name="Genome Biol.">
        <title>SKESA: strategic k-mer extension for scrupulous assemblies.</title>
        <authorList>
            <person name="Souvorov A."/>
            <person name="Agarwala R."/>
            <person name="Lipman D.J."/>
        </authorList>
    </citation>
    <scope>NUCLEOTIDE SEQUENCE [LARGE SCALE GENOMIC DNA]</scope>
    <source>
        <strain evidence="6">09CEB371LM</strain>
        <strain evidence="7 14">CFIAFB20130012</strain>
    </source>
</reference>
<evidence type="ECO:0000313" key="8">
    <source>
        <dbReference type="EMBL" id="KAA9452984.1"/>
    </source>
</evidence>
<evidence type="ECO:0000313" key="13">
    <source>
        <dbReference type="Proteomes" id="UP000522199"/>
    </source>
</evidence>
<dbReference type="EMBL" id="QDAY01000001">
    <property type="protein sequence ID" value="KAA9452984.1"/>
    <property type="molecule type" value="Genomic_DNA"/>
</dbReference>
<dbReference type="Proteomes" id="UP000460224">
    <property type="component" value="Unassembled WGS sequence"/>
</dbReference>
<dbReference type="PANTHER" id="PTHR43355:SF2">
    <property type="entry name" value="FLAVIN REDUCTASE (NADPH)"/>
    <property type="match status" value="1"/>
</dbReference>
<dbReference type="EMBL" id="DAAIHR010000004">
    <property type="protein sequence ID" value="HAB8397889.1"/>
    <property type="molecule type" value="Genomic_DNA"/>
</dbReference>
<protein>
    <submittedName>
        <fullName evidence="5">NAD(P)H-binding protein</fullName>
    </submittedName>
    <submittedName>
        <fullName evidence="2">NAD-dependent epimerase/dehydratase family protein</fullName>
    </submittedName>
    <submittedName>
        <fullName evidence="6">Oxidoreductase</fullName>
    </submittedName>
</protein>
<feature type="domain" description="NAD(P)-binding" evidence="1">
    <location>
        <begin position="7"/>
        <end position="196"/>
    </location>
</feature>